<proteinExistence type="inferred from homology"/>
<dbReference type="Gene3D" id="3.40.30.10">
    <property type="entry name" value="Glutaredoxin"/>
    <property type="match status" value="1"/>
</dbReference>
<dbReference type="PROSITE" id="PS51352">
    <property type="entry name" value="THIOREDOXIN_2"/>
    <property type="match status" value="1"/>
</dbReference>
<sequence length="219" mass="24483">MLSHLSFRPLRAHFPRRLLSALSLSLGLSLALPAFADMPILKGIGGDFSLQSSRGGEVRLSDFKDKVVLMFFGYTNCADICPTTMAHISQLMKQLEPGQRERVQVLFVSIDSDYDTPTHLNKYLSYFDPSFIGLVDSREKIDAVAGLYHADYIKLADEKVTTEYKKLSLEDKSQPAQKGFLYSHSAKIFVIDGRGRVRGFFYTGTALDEMRSQIASLLG</sequence>
<evidence type="ECO:0000256" key="2">
    <source>
        <dbReference type="ARBA" id="ARBA00023008"/>
    </source>
</evidence>
<feature type="domain" description="Thioredoxin" evidence="3">
    <location>
        <begin position="26"/>
        <end position="219"/>
    </location>
</feature>
<gene>
    <name evidence="4" type="ORF">JYB85_05805</name>
</gene>
<dbReference type="Proteomes" id="UP000663207">
    <property type="component" value="Chromosome"/>
</dbReference>
<dbReference type="PANTHER" id="PTHR12151:SF25">
    <property type="entry name" value="LINALOOL DEHYDRATASE_ISOMERASE DOMAIN-CONTAINING PROTEIN"/>
    <property type="match status" value="1"/>
</dbReference>
<dbReference type="RefSeq" id="WP_207381439.1">
    <property type="nucleotide sequence ID" value="NZ_CP071502.1"/>
</dbReference>
<dbReference type="EMBL" id="CP071502">
    <property type="protein sequence ID" value="QSX38338.1"/>
    <property type="molecule type" value="Genomic_DNA"/>
</dbReference>
<evidence type="ECO:0000313" key="5">
    <source>
        <dbReference type="Proteomes" id="UP000663207"/>
    </source>
</evidence>
<comment type="similarity">
    <text evidence="1">Belongs to the SCO1/2 family.</text>
</comment>
<dbReference type="Pfam" id="PF02630">
    <property type="entry name" value="SCO1-SenC"/>
    <property type="match status" value="1"/>
</dbReference>
<evidence type="ECO:0000259" key="3">
    <source>
        <dbReference type="PROSITE" id="PS51352"/>
    </source>
</evidence>
<dbReference type="SUPFAM" id="SSF52833">
    <property type="entry name" value="Thioredoxin-like"/>
    <property type="match status" value="1"/>
</dbReference>
<accession>A0ABX7R5F9</accession>
<dbReference type="PANTHER" id="PTHR12151">
    <property type="entry name" value="ELECTRON TRANSPORT PROTIN SCO1/SENC FAMILY MEMBER"/>
    <property type="match status" value="1"/>
</dbReference>
<keyword evidence="2" id="KW-0186">Copper</keyword>
<reference evidence="4 5" key="1">
    <citation type="submission" date="2021-03" db="EMBL/GenBank/DDBJ databases">
        <title>Novel species identification of genus Shewanella.</title>
        <authorList>
            <person name="Liu G."/>
            <person name="Zhang Q."/>
        </authorList>
    </citation>
    <scope>NUCLEOTIDE SEQUENCE [LARGE SCALE GENOMIC DNA]</scope>
    <source>
        <strain evidence="4 5">FJAT-52962</strain>
    </source>
</reference>
<dbReference type="CDD" id="cd02968">
    <property type="entry name" value="SCO"/>
    <property type="match status" value="1"/>
</dbReference>
<evidence type="ECO:0000313" key="4">
    <source>
        <dbReference type="EMBL" id="QSX38338.1"/>
    </source>
</evidence>
<organism evidence="4 5">
    <name type="scientific">Shewanella sedimentimangrovi</name>
    <dbReference type="NCBI Taxonomy" id="2814293"/>
    <lineage>
        <taxon>Bacteria</taxon>
        <taxon>Pseudomonadati</taxon>
        <taxon>Pseudomonadota</taxon>
        <taxon>Gammaproteobacteria</taxon>
        <taxon>Alteromonadales</taxon>
        <taxon>Shewanellaceae</taxon>
        <taxon>Shewanella</taxon>
    </lineage>
</organism>
<protein>
    <submittedName>
        <fullName evidence="4">SCO family protein</fullName>
    </submittedName>
</protein>
<dbReference type="InterPro" id="IPR036249">
    <property type="entry name" value="Thioredoxin-like_sf"/>
</dbReference>
<dbReference type="InterPro" id="IPR013766">
    <property type="entry name" value="Thioredoxin_domain"/>
</dbReference>
<keyword evidence="5" id="KW-1185">Reference proteome</keyword>
<name>A0ABX7R5F9_9GAMM</name>
<dbReference type="InterPro" id="IPR003782">
    <property type="entry name" value="SCO1/SenC"/>
</dbReference>
<evidence type="ECO:0000256" key="1">
    <source>
        <dbReference type="ARBA" id="ARBA00010996"/>
    </source>
</evidence>